<accession>M5SRW8</accession>
<dbReference type="Pfam" id="PF03741">
    <property type="entry name" value="TerC"/>
    <property type="match status" value="1"/>
</dbReference>
<keyword evidence="1" id="KW-1133">Transmembrane helix</keyword>
<evidence type="ECO:0000313" key="2">
    <source>
        <dbReference type="EMBL" id="EMI29019.1"/>
    </source>
</evidence>
<dbReference type="InterPro" id="IPR005496">
    <property type="entry name" value="Integral_membrane_TerC"/>
</dbReference>
<feature type="transmembrane region" description="Helical" evidence="1">
    <location>
        <begin position="217"/>
        <end position="236"/>
    </location>
</feature>
<comment type="caution">
    <text evidence="2">The sequence shown here is derived from an EMBL/GenBank/DDBJ whole genome shotgun (WGS) entry which is preliminary data.</text>
</comment>
<dbReference type="PANTHER" id="PTHR30060:SF0">
    <property type="entry name" value="COILED-COIL PROTEIN (DUF2040)-RELATED"/>
    <property type="match status" value="1"/>
</dbReference>
<dbReference type="Proteomes" id="UP000011996">
    <property type="component" value="Unassembled WGS sequence"/>
</dbReference>
<proteinExistence type="predicted"/>
<organism evidence="2 3">
    <name type="scientific">Rhodopirellula europaea SH398</name>
    <dbReference type="NCBI Taxonomy" id="1263868"/>
    <lineage>
        <taxon>Bacteria</taxon>
        <taxon>Pseudomonadati</taxon>
        <taxon>Planctomycetota</taxon>
        <taxon>Planctomycetia</taxon>
        <taxon>Pirellulales</taxon>
        <taxon>Pirellulaceae</taxon>
        <taxon>Rhodopirellula</taxon>
    </lineage>
</organism>
<sequence length="302" mass="32998">MGSRVVCVASLEFLAVSPVMDLIASSVEVAADVPLWSVPSLIALFALTLMEIVLGIDNIVFIAILTGKLPEEKRSFARRFGLFVAMGMRILLLMMIGWLMSLQSPIFELSSLVPIESLREHLAADAEVNEISGRDLILLFGGLFLMFTAVREIHHKIEGEHDDDPQMDMDLPEADAAVKSRKPVTVGSVLFQIAVMDVIFSLDSVITAVGMASHLPIMIAAVVISVGVMITFANQISDFVQEHPTVKMLALSFLILISVVLLSEAVGTPINKGYVYFAMAFSLIVEFLNLRMTKKAKLQPAH</sequence>
<dbReference type="STRING" id="1263868.RESH_00400"/>
<feature type="transmembrane region" description="Helical" evidence="1">
    <location>
        <begin position="248"/>
        <end position="267"/>
    </location>
</feature>
<reference evidence="2 3" key="1">
    <citation type="journal article" date="2013" name="Mar. Genomics">
        <title>Expression of sulfatases in Rhodopirellula baltica and the diversity of sulfatases in the genus Rhodopirellula.</title>
        <authorList>
            <person name="Wegner C.E."/>
            <person name="Richter-Heitmann T."/>
            <person name="Klindworth A."/>
            <person name="Klockow C."/>
            <person name="Richter M."/>
            <person name="Achstetter T."/>
            <person name="Glockner F.O."/>
            <person name="Harder J."/>
        </authorList>
    </citation>
    <scope>NUCLEOTIDE SEQUENCE [LARGE SCALE GENOMIC DNA]</scope>
    <source>
        <strain evidence="2 3">SH398</strain>
    </source>
</reference>
<evidence type="ECO:0000256" key="1">
    <source>
        <dbReference type="SAM" id="Phobius"/>
    </source>
</evidence>
<protein>
    <submittedName>
        <fullName evidence="2">Integral membrane protein TerC</fullName>
    </submittedName>
</protein>
<evidence type="ECO:0000313" key="3">
    <source>
        <dbReference type="Proteomes" id="UP000011996"/>
    </source>
</evidence>
<keyword evidence="1" id="KW-0812">Transmembrane</keyword>
<gene>
    <name evidence="2" type="ORF">RESH_00400</name>
</gene>
<dbReference type="GO" id="GO:0005886">
    <property type="term" value="C:plasma membrane"/>
    <property type="evidence" value="ECO:0007669"/>
    <property type="project" value="TreeGrafter"/>
</dbReference>
<feature type="transmembrane region" description="Helical" evidence="1">
    <location>
        <begin position="79"/>
        <end position="100"/>
    </location>
</feature>
<dbReference type="PANTHER" id="PTHR30060">
    <property type="entry name" value="INNER MEMBRANE PROTEIN"/>
    <property type="match status" value="1"/>
</dbReference>
<feature type="transmembrane region" description="Helical" evidence="1">
    <location>
        <begin position="273"/>
        <end position="290"/>
    </location>
</feature>
<name>M5SRW8_9BACT</name>
<feature type="transmembrane region" description="Helical" evidence="1">
    <location>
        <begin position="40"/>
        <end position="67"/>
    </location>
</feature>
<keyword evidence="1" id="KW-0472">Membrane</keyword>
<dbReference type="EMBL" id="ANOF01000012">
    <property type="protein sequence ID" value="EMI29019.1"/>
    <property type="molecule type" value="Genomic_DNA"/>
</dbReference>
<dbReference type="AlphaFoldDB" id="M5SRW8"/>
<dbReference type="PATRIC" id="fig|1263868.3.peg.434"/>